<sequence>MVTTTCEFLRFGVRQEWVPADLGAQLSHEKHLVYLPRGFQAGEDGQFRTIQTSELKFTVSDEGIAWLTPGEVDRAVLGANRARDRFLVGLLWVTGMRIGEALGLRREDMHLLSSSRTLGCPIAGPHVHVRRRINTNGALAKSPVAGRQGDTRDRGGGRPVRRLRP</sequence>
<dbReference type="GO" id="GO:0006310">
    <property type="term" value="P:DNA recombination"/>
    <property type="evidence" value="ECO:0007669"/>
    <property type="project" value="UniProtKB-KW"/>
</dbReference>
<dbReference type="GO" id="GO:0015074">
    <property type="term" value="P:DNA integration"/>
    <property type="evidence" value="ECO:0007669"/>
    <property type="project" value="InterPro"/>
</dbReference>
<gene>
    <name evidence="3" type="ORF">KY5_7744</name>
</gene>
<dbReference type="EMBL" id="CP022685">
    <property type="protein sequence ID" value="ATL32762.1"/>
    <property type="molecule type" value="Genomic_DNA"/>
</dbReference>
<name>A0A291QMI4_9ACTN</name>
<organism evidence="3 4">
    <name type="scientific">Streptomyces formicae</name>
    <dbReference type="NCBI Taxonomy" id="1616117"/>
    <lineage>
        <taxon>Bacteria</taxon>
        <taxon>Bacillati</taxon>
        <taxon>Actinomycetota</taxon>
        <taxon>Actinomycetes</taxon>
        <taxon>Kitasatosporales</taxon>
        <taxon>Streptomycetaceae</taxon>
        <taxon>Streptomyces</taxon>
    </lineage>
</organism>
<dbReference type="GO" id="GO:0003677">
    <property type="term" value="F:DNA binding"/>
    <property type="evidence" value="ECO:0007669"/>
    <property type="project" value="InterPro"/>
</dbReference>
<reference evidence="3 4" key="1">
    <citation type="submission" date="2017-08" db="EMBL/GenBank/DDBJ databases">
        <title>Complete Genome Sequence of Streptomyces formicae KY5, the formicamycin producer.</title>
        <authorList>
            <person name="Holmes N.A."/>
            <person name="Devine R."/>
            <person name="Qin Z."/>
            <person name="Seipke R.F."/>
            <person name="Wilkinson B."/>
            <person name="Hutchings M.I."/>
        </authorList>
    </citation>
    <scope>NUCLEOTIDE SEQUENCE [LARGE SCALE GENOMIC DNA]</scope>
    <source>
        <strain evidence="3 4">KY5</strain>
    </source>
</reference>
<dbReference type="SUPFAM" id="SSF56349">
    <property type="entry name" value="DNA breaking-rejoining enzymes"/>
    <property type="match status" value="1"/>
</dbReference>
<dbReference type="KEGG" id="sfk:KY5_7744"/>
<evidence type="ECO:0000313" key="3">
    <source>
        <dbReference type="EMBL" id="ATL32762.1"/>
    </source>
</evidence>
<dbReference type="InterPro" id="IPR011010">
    <property type="entry name" value="DNA_brk_join_enz"/>
</dbReference>
<proteinExistence type="predicted"/>
<evidence type="ECO:0000313" key="4">
    <source>
        <dbReference type="Proteomes" id="UP000221011"/>
    </source>
</evidence>
<dbReference type="RefSeq" id="WP_324965825.1">
    <property type="nucleotide sequence ID" value="NZ_CP022685.1"/>
</dbReference>
<accession>A0A291QMI4</accession>
<dbReference type="Gene3D" id="1.10.443.10">
    <property type="entry name" value="Intergrase catalytic core"/>
    <property type="match status" value="1"/>
</dbReference>
<keyword evidence="1" id="KW-0233">DNA recombination</keyword>
<keyword evidence="4" id="KW-1185">Reference proteome</keyword>
<evidence type="ECO:0000256" key="1">
    <source>
        <dbReference type="ARBA" id="ARBA00023172"/>
    </source>
</evidence>
<dbReference type="AlphaFoldDB" id="A0A291QMI4"/>
<dbReference type="Proteomes" id="UP000221011">
    <property type="component" value="Chromosome"/>
</dbReference>
<protein>
    <submittedName>
        <fullName evidence="3">Transposase</fullName>
    </submittedName>
</protein>
<feature type="region of interest" description="Disordered" evidence="2">
    <location>
        <begin position="138"/>
        <end position="165"/>
    </location>
</feature>
<evidence type="ECO:0000256" key="2">
    <source>
        <dbReference type="SAM" id="MobiDB-lite"/>
    </source>
</evidence>
<dbReference type="InterPro" id="IPR013762">
    <property type="entry name" value="Integrase-like_cat_sf"/>
</dbReference>